<sequence length="82" mass="9552">MRHFSFRGAVSEEVYINCPKLDDFRFKSGQSKLPTIVTLNQPTAIWYRLEFDVWCDLDTVVVHSLKEAPRTDTRAEKYLAIS</sequence>
<dbReference type="Proteomes" id="UP000596660">
    <property type="component" value="Unplaced"/>
</dbReference>
<dbReference type="Gramene" id="AUR62001755-RA">
    <property type="protein sequence ID" value="AUR62001755-RA:cds"/>
    <property type="gene ID" value="AUR62001755"/>
</dbReference>
<dbReference type="EnsemblPlants" id="AUR62001755-RA">
    <property type="protein sequence ID" value="AUR62001755-RA:cds"/>
    <property type="gene ID" value="AUR62001755"/>
</dbReference>
<name>A0A803KRU8_CHEQI</name>
<protein>
    <submittedName>
        <fullName evidence="1">Uncharacterized protein</fullName>
    </submittedName>
</protein>
<evidence type="ECO:0000313" key="1">
    <source>
        <dbReference type="EnsemblPlants" id="AUR62001755-RA:cds"/>
    </source>
</evidence>
<dbReference type="AlphaFoldDB" id="A0A803KRU8"/>
<evidence type="ECO:0000313" key="2">
    <source>
        <dbReference type="Proteomes" id="UP000596660"/>
    </source>
</evidence>
<proteinExistence type="predicted"/>
<accession>A0A803KRU8</accession>
<reference evidence="1" key="1">
    <citation type="journal article" date="2017" name="Nature">
        <title>The genome of Chenopodium quinoa.</title>
        <authorList>
            <person name="Jarvis D.E."/>
            <person name="Ho Y.S."/>
            <person name="Lightfoot D.J."/>
            <person name="Schmoeckel S.M."/>
            <person name="Li B."/>
            <person name="Borm T.J.A."/>
            <person name="Ohyanagi H."/>
            <person name="Mineta K."/>
            <person name="Michell C.T."/>
            <person name="Saber N."/>
            <person name="Kharbatia N.M."/>
            <person name="Rupper R.R."/>
            <person name="Sharp A.R."/>
            <person name="Dally N."/>
            <person name="Boughton B.A."/>
            <person name="Woo Y.H."/>
            <person name="Gao G."/>
            <person name="Schijlen E.G.W.M."/>
            <person name="Guo X."/>
            <person name="Momin A.A."/>
            <person name="Negrao S."/>
            <person name="Al-Babili S."/>
            <person name="Gehring C."/>
            <person name="Roessner U."/>
            <person name="Jung C."/>
            <person name="Murphy K."/>
            <person name="Arold S.T."/>
            <person name="Gojobori T."/>
            <person name="van der Linden C.G."/>
            <person name="van Loo E.N."/>
            <person name="Jellen E.N."/>
            <person name="Maughan P.J."/>
            <person name="Tester M."/>
        </authorList>
    </citation>
    <scope>NUCLEOTIDE SEQUENCE [LARGE SCALE GENOMIC DNA]</scope>
    <source>
        <strain evidence="1">cv. PI 614886</strain>
    </source>
</reference>
<organism evidence="1 2">
    <name type="scientific">Chenopodium quinoa</name>
    <name type="common">Quinoa</name>
    <dbReference type="NCBI Taxonomy" id="63459"/>
    <lineage>
        <taxon>Eukaryota</taxon>
        <taxon>Viridiplantae</taxon>
        <taxon>Streptophyta</taxon>
        <taxon>Embryophyta</taxon>
        <taxon>Tracheophyta</taxon>
        <taxon>Spermatophyta</taxon>
        <taxon>Magnoliopsida</taxon>
        <taxon>eudicotyledons</taxon>
        <taxon>Gunneridae</taxon>
        <taxon>Pentapetalae</taxon>
        <taxon>Caryophyllales</taxon>
        <taxon>Chenopodiaceae</taxon>
        <taxon>Chenopodioideae</taxon>
        <taxon>Atripliceae</taxon>
        <taxon>Chenopodium</taxon>
    </lineage>
</organism>
<reference evidence="1" key="2">
    <citation type="submission" date="2021-03" db="UniProtKB">
        <authorList>
            <consortium name="EnsemblPlants"/>
        </authorList>
    </citation>
    <scope>IDENTIFICATION</scope>
</reference>
<keyword evidence="2" id="KW-1185">Reference proteome</keyword>